<sequence>MSCWAASLKTFLLASTKRRNSTAKRNGPEATETFSGRDLGATLPVHVSLEASRKKKLEQRQPRVLPLVSYNHRDTVYQEILTFHLLVAFRRGSSMCLVPPVGGQVCWWASCLDFGSSISFWWASGHRSFMEEDRLSSSFPCFVRESLKRLRKETQFSLEYPCGTLPARPSILLSPLEIRTNSAFGMLAASRLRPIPKSTKHRIYLVDFNPLSVLPLRRLKIDEVRSFRGQPANIPDGLCSKHESVVSLPLEQSIPPLFCTVQPKSLRYRFVISEEIAIPWRSSQKRQWSTSMLSQHLMESHCMVGPIIPSSKESR</sequence>
<reference evidence="1" key="1">
    <citation type="journal article" date="2020" name="Stud. Mycol.">
        <title>101 Dothideomycetes genomes: a test case for predicting lifestyles and emergence of pathogens.</title>
        <authorList>
            <person name="Haridas S."/>
            <person name="Albert R."/>
            <person name="Binder M."/>
            <person name="Bloem J."/>
            <person name="Labutti K."/>
            <person name="Salamov A."/>
            <person name="Andreopoulos B."/>
            <person name="Baker S."/>
            <person name="Barry K."/>
            <person name="Bills G."/>
            <person name="Bluhm B."/>
            <person name="Cannon C."/>
            <person name="Castanera R."/>
            <person name="Culley D."/>
            <person name="Daum C."/>
            <person name="Ezra D."/>
            <person name="Gonzalez J."/>
            <person name="Henrissat B."/>
            <person name="Kuo A."/>
            <person name="Liang C."/>
            <person name="Lipzen A."/>
            <person name="Lutzoni F."/>
            <person name="Magnuson J."/>
            <person name="Mondo S."/>
            <person name="Nolan M."/>
            <person name="Ohm R."/>
            <person name="Pangilinan J."/>
            <person name="Park H.-J."/>
            <person name="Ramirez L."/>
            <person name="Alfaro M."/>
            <person name="Sun H."/>
            <person name="Tritt A."/>
            <person name="Yoshinaga Y."/>
            <person name="Zwiers L.-H."/>
            <person name="Turgeon B."/>
            <person name="Goodwin S."/>
            <person name="Spatafora J."/>
            <person name="Crous P."/>
            <person name="Grigoriev I."/>
        </authorList>
    </citation>
    <scope>NUCLEOTIDE SEQUENCE</scope>
    <source>
        <strain evidence="1">CBS 122681</strain>
    </source>
</reference>
<dbReference type="AlphaFoldDB" id="A0A6A6T8R8"/>
<protein>
    <submittedName>
        <fullName evidence="1">Uncharacterized protein</fullName>
    </submittedName>
</protein>
<evidence type="ECO:0000313" key="1">
    <source>
        <dbReference type="EMBL" id="KAF2654964.1"/>
    </source>
</evidence>
<proteinExistence type="predicted"/>
<evidence type="ECO:0000313" key="2">
    <source>
        <dbReference type="Proteomes" id="UP000799324"/>
    </source>
</evidence>
<gene>
    <name evidence="1" type="ORF">K491DRAFT_447054</name>
</gene>
<keyword evidence="2" id="KW-1185">Reference proteome</keyword>
<dbReference type="Proteomes" id="UP000799324">
    <property type="component" value="Unassembled WGS sequence"/>
</dbReference>
<dbReference type="EMBL" id="MU004356">
    <property type="protein sequence ID" value="KAF2654964.1"/>
    <property type="molecule type" value="Genomic_DNA"/>
</dbReference>
<name>A0A6A6T8R8_9PLEO</name>
<organism evidence="1 2">
    <name type="scientific">Lophiostoma macrostomum CBS 122681</name>
    <dbReference type="NCBI Taxonomy" id="1314788"/>
    <lineage>
        <taxon>Eukaryota</taxon>
        <taxon>Fungi</taxon>
        <taxon>Dikarya</taxon>
        <taxon>Ascomycota</taxon>
        <taxon>Pezizomycotina</taxon>
        <taxon>Dothideomycetes</taxon>
        <taxon>Pleosporomycetidae</taxon>
        <taxon>Pleosporales</taxon>
        <taxon>Lophiostomataceae</taxon>
        <taxon>Lophiostoma</taxon>
    </lineage>
</organism>
<accession>A0A6A6T8R8</accession>